<protein>
    <submittedName>
        <fullName evidence="2">DUF4307 domain-containing protein</fullName>
    </submittedName>
</protein>
<dbReference type="Pfam" id="PF14155">
    <property type="entry name" value="DUF4307"/>
    <property type="match status" value="1"/>
</dbReference>
<keyword evidence="1" id="KW-0472">Membrane</keyword>
<organism evidence="2 3">
    <name type="scientific">Tsukamurella soli</name>
    <dbReference type="NCBI Taxonomy" id="644556"/>
    <lineage>
        <taxon>Bacteria</taxon>
        <taxon>Bacillati</taxon>
        <taxon>Actinomycetota</taxon>
        <taxon>Actinomycetes</taxon>
        <taxon>Mycobacteriales</taxon>
        <taxon>Tsukamurellaceae</taxon>
        <taxon>Tsukamurella</taxon>
    </lineage>
</organism>
<dbReference type="EMBL" id="BAABFR010000054">
    <property type="protein sequence ID" value="GAA4397191.1"/>
    <property type="molecule type" value="Genomic_DNA"/>
</dbReference>
<dbReference type="RefSeq" id="WP_344997803.1">
    <property type="nucleotide sequence ID" value="NZ_BAABFR010000054.1"/>
</dbReference>
<reference evidence="3" key="1">
    <citation type="journal article" date="2019" name="Int. J. Syst. Evol. Microbiol.">
        <title>The Global Catalogue of Microorganisms (GCM) 10K type strain sequencing project: providing services to taxonomists for standard genome sequencing and annotation.</title>
        <authorList>
            <consortium name="The Broad Institute Genomics Platform"/>
            <consortium name="The Broad Institute Genome Sequencing Center for Infectious Disease"/>
            <person name="Wu L."/>
            <person name="Ma J."/>
        </authorList>
    </citation>
    <scope>NUCLEOTIDE SEQUENCE [LARGE SCALE GENOMIC DNA]</scope>
    <source>
        <strain evidence="3">JCM 17688</strain>
    </source>
</reference>
<accession>A0ABP8JWI4</accession>
<name>A0ABP8JWI4_9ACTN</name>
<keyword evidence="3" id="KW-1185">Reference proteome</keyword>
<keyword evidence="1" id="KW-1133">Transmembrane helix</keyword>
<evidence type="ECO:0000256" key="1">
    <source>
        <dbReference type="SAM" id="Phobius"/>
    </source>
</evidence>
<dbReference type="Proteomes" id="UP001500635">
    <property type="component" value="Unassembled WGS sequence"/>
</dbReference>
<comment type="caution">
    <text evidence="2">The sequence shown here is derived from an EMBL/GenBank/DDBJ whole genome shotgun (WGS) entry which is preliminary data.</text>
</comment>
<sequence>MSQASTVPAGRYPDQHDPRWTRRILMAGSVVVVILGLVIAYVGYRKFAAQPVSGATAGYELIDPSTAAVDVTVTRQNPAQAVSCIVYVKDRDGTEIGRREFYVPPAHDAVVTVTARVHTNGAPAVGQVFGCGTAVPAYLDR</sequence>
<dbReference type="InterPro" id="IPR025443">
    <property type="entry name" value="DUF4307"/>
</dbReference>
<evidence type="ECO:0000313" key="3">
    <source>
        <dbReference type="Proteomes" id="UP001500635"/>
    </source>
</evidence>
<proteinExistence type="predicted"/>
<evidence type="ECO:0000313" key="2">
    <source>
        <dbReference type="EMBL" id="GAA4397191.1"/>
    </source>
</evidence>
<keyword evidence="1" id="KW-0812">Transmembrane</keyword>
<gene>
    <name evidence="2" type="ORF">GCM10023147_32280</name>
</gene>
<feature type="transmembrane region" description="Helical" evidence="1">
    <location>
        <begin position="24"/>
        <end position="44"/>
    </location>
</feature>